<dbReference type="Proteomes" id="UP001482455">
    <property type="component" value="Unassembled WGS sequence"/>
</dbReference>
<feature type="region of interest" description="Disordered" evidence="1">
    <location>
        <begin position="1337"/>
        <end position="1376"/>
    </location>
</feature>
<feature type="compositionally biased region" description="Low complexity" evidence="1">
    <location>
        <begin position="1364"/>
        <end position="1376"/>
    </location>
</feature>
<feature type="region of interest" description="Disordered" evidence="1">
    <location>
        <begin position="1"/>
        <end position="32"/>
    </location>
</feature>
<feature type="region of interest" description="Disordered" evidence="1">
    <location>
        <begin position="983"/>
        <end position="1009"/>
    </location>
</feature>
<proteinExistence type="predicted"/>
<feature type="compositionally biased region" description="Basic and acidic residues" evidence="1">
    <location>
        <begin position="1122"/>
        <end position="1134"/>
    </location>
</feature>
<feature type="region of interest" description="Disordered" evidence="1">
    <location>
        <begin position="1251"/>
        <end position="1291"/>
    </location>
</feature>
<sequence>MRASTSMDAACDGDNGTSVRIPSAASTTSARSSRLWQSTVRWVESNAVPGVHASSETPQPIRKNAFQSSPSYSPVLESLDVPLARMAATAALTPTMTEERDDHVLSASPNDEDTRSDKPRTSLHRGGEYLIACSAFWHHHGSNSGGGGGGGGRVVAHRVPAPPNPPRLSSSPQQQPLQQPASTTPQTTPTTAISLSLREAKTAAVGAQRDASVRSGSPLEEKAEDALVTPRLPLLEGKHTRKESTDVELSSNHLARLPPGVPLFQPTKVDLPFPTTAAERQWRPSPPAAAALPRGACNPRTLALEHDPQRFSSRWHPQQPQQPRKLISNCCSEDCNLAAVATASILASPLTSDTDTRPSAGELQALSLRPNSRLSGSAGQLLSIASSTDHRYLSPPSCTLTPSPLLLGTCGTDTHAPLVSSLKWSYSPRAEVDHAVVISPFSTKCRGGKHKRNQKPTRVSSGSLLPAVGLAVGLPGIGTIERLLPQPQAPLQGPLSPTLRAIPKGWGSPPPMSNPNSPANIALGNLSRGANSNATAALLAVGVAPRPALAASVGCSDLALSPIDEQATEAQRENTFARPLEANVNALFSGSAYADVRASTELHVLRALPVARASVDHAAMETAVAAAGAPSLAALHLSLGQNATPCMTCLSACEVLTADSTCRTADVPPHTQLLPVSAAATAMLMPQGPPFGTRSSSGTHERGCNGRPCCSTEPAFASLLTPSVPEDGLESGAVASGAPFSACLTSPRNPQAQMTPISLEPLQQLYSGTISKRASRGTAHDERDGGACRIRYSVGATNVALSHVLSPLIASGAVPKVAAATSRSSQQPLRSSLGWERQAEDAGTVTSMSPEFEVARTPGHKGDSDAVATEKAVVPSVGTNPMQSPAPLPLTTPLQGSQRAAFRFHSVIRRSEDHGRSSYFLSAHSLINPSVLAEKRRPDMLKEQDRIVDRGTWGDGGGERTQSRVFTTSLQHSVSAVAAGNVPSRAENLKAGRRPRSRQRRTRELLTSSSSLREPWTGLQLPRSTAPGNVSFTNATGQTLHSVAFPTCSPGYRASMRRMNSDVYSSMLTSSTNSIHSSREDSQSSFYLDNTTTEQGASSVMQAVPSHTAVVISARALAPLRASEHTASPKDPVIHRKCKRGNSGSSTWSHGQRKRESRSSGRAVSSATSCRCRVTRDHDAALENACSSCSSSSHWPLSSRTSILSFGLESPASASPIGTAILRQSAGTAKGHKFVLGQSWSSLRAASASTVASPRSSEEPPHPDGWSAGHSTHKGVRCSSRGATPLPNRVPSYSQRHGYLQDAPHQFFSFESPQQREILCRLGTIAKQHTVVVPQVAYSSPPQDVAGEPKGHRHQHQQQHHQRSASPSGSSSNRPQ</sequence>
<comment type="caution">
    <text evidence="2">The sequence shown here is derived from an EMBL/GenBank/DDBJ whole genome shotgun (WGS) entry which is preliminary data.</text>
</comment>
<feature type="compositionally biased region" description="Gly residues" evidence="1">
    <location>
        <begin position="143"/>
        <end position="153"/>
    </location>
</feature>
<feature type="region of interest" description="Disordered" evidence="1">
    <location>
        <begin position="821"/>
        <end position="847"/>
    </location>
</feature>
<keyword evidence="3" id="KW-1185">Reference proteome</keyword>
<feature type="region of interest" description="Disordered" evidence="1">
    <location>
        <begin position="143"/>
        <end position="222"/>
    </location>
</feature>
<feature type="region of interest" description="Disordered" evidence="1">
    <location>
        <begin position="1122"/>
        <end position="1165"/>
    </location>
</feature>
<evidence type="ECO:0000313" key="3">
    <source>
        <dbReference type="Proteomes" id="UP001482455"/>
    </source>
</evidence>
<feature type="compositionally biased region" description="Low complexity" evidence="1">
    <location>
        <begin position="23"/>
        <end position="32"/>
    </location>
</feature>
<gene>
    <name evidence="2" type="ORF">Q4I30_003540</name>
</gene>
<reference evidence="2 3" key="1">
    <citation type="submission" date="2024-02" db="EMBL/GenBank/DDBJ databases">
        <title>FIRST GENOME SEQUENCES OF Leishmania (Viannia) shawi, Leishmania (Viannia) lindenbergi AND Leishmania (Viannia) utingensis.</title>
        <authorList>
            <person name="Resadore F."/>
            <person name="Custodio M.G.F."/>
            <person name="Boite M.C."/>
            <person name="Cupolillo E."/>
            <person name="Ferreira G.E.M."/>
        </authorList>
    </citation>
    <scope>NUCLEOTIDE SEQUENCE [LARGE SCALE GENOMIC DNA]</scope>
    <source>
        <strain evidence="2 3">ITUB/BR/1977/M4964</strain>
    </source>
</reference>
<evidence type="ECO:0000313" key="2">
    <source>
        <dbReference type="EMBL" id="KAL0507158.1"/>
    </source>
</evidence>
<organism evidence="2 3">
    <name type="scientific">Leishmania utingensis</name>
    <dbReference type="NCBI Taxonomy" id="653362"/>
    <lineage>
        <taxon>Eukaryota</taxon>
        <taxon>Discoba</taxon>
        <taxon>Euglenozoa</taxon>
        <taxon>Kinetoplastea</taxon>
        <taxon>Metakinetoplastina</taxon>
        <taxon>Trypanosomatida</taxon>
        <taxon>Trypanosomatidae</taxon>
        <taxon>Leishmaniinae</taxon>
        <taxon>Leishmania</taxon>
    </lineage>
</organism>
<feature type="compositionally biased region" description="Basic residues" evidence="1">
    <location>
        <begin position="1351"/>
        <end position="1363"/>
    </location>
</feature>
<protein>
    <submittedName>
        <fullName evidence="2">Uncharacterized protein</fullName>
    </submittedName>
</protein>
<feature type="region of interest" description="Disordered" evidence="1">
    <location>
        <begin position="92"/>
        <end position="123"/>
    </location>
</feature>
<evidence type="ECO:0000256" key="1">
    <source>
        <dbReference type="SAM" id="MobiDB-lite"/>
    </source>
</evidence>
<accession>A0AAW3AM29</accession>
<feature type="region of interest" description="Disordered" evidence="1">
    <location>
        <begin position="50"/>
        <end position="69"/>
    </location>
</feature>
<feature type="compositionally biased region" description="Low complexity" evidence="1">
    <location>
        <begin position="822"/>
        <end position="833"/>
    </location>
</feature>
<name>A0AAW3AM29_9TRYP</name>
<dbReference type="EMBL" id="JBAMZL010000022">
    <property type="protein sequence ID" value="KAL0507158.1"/>
    <property type="molecule type" value="Genomic_DNA"/>
</dbReference>
<feature type="compositionally biased region" description="Basic residues" evidence="1">
    <location>
        <begin position="991"/>
        <end position="1001"/>
    </location>
</feature>
<feature type="compositionally biased region" description="Low complexity" evidence="1">
    <location>
        <begin position="167"/>
        <end position="195"/>
    </location>
</feature>